<organism evidence="3 4">
    <name type="scientific">Acorus calamus</name>
    <name type="common">Sweet flag</name>
    <dbReference type="NCBI Taxonomy" id="4465"/>
    <lineage>
        <taxon>Eukaryota</taxon>
        <taxon>Viridiplantae</taxon>
        <taxon>Streptophyta</taxon>
        <taxon>Embryophyta</taxon>
        <taxon>Tracheophyta</taxon>
        <taxon>Spermatophyta</taxon>
        <taxon>Magnoliopsida</taxon>
        <taxon>Liliopsida</taxon>
        <taxon>Acoraceae</taxon>
        <taxon>Acorus</taxon>
    </lineage>
</organism>
<dbReference type="PANTHER" id="PTHR47932:SF64">
    <property type="entry name" value="SMALL RIBOSOMAL SUBUNIT PROTEIN MS86 (RPPR1)"/>
    <property type="match status" value="1"/>
</dbReference>
<keyword evidence="1" id="KW-0677">Repeat</keyword>
<dbReference type="GO" id="GO:0003729">
    <property type="term" value="F:mRNA binding"/>
    <property type="evidence" value="ECO:0007669"/>
    <property type="project" value="TreeGrafter"/>
</dbReference>
<feature type="repeat" description="PPR" evidence="2">
    <location>
        <begin position="248"/>
        <end position="282"/>
    </location>
</feature>
<evidence type="ECO:0000256" key="1">
    <source>
        <dbReference type="ARBA" id="ARBA00022737"/>
    </source>
</evidence>
<evidence type="ECO:0000313" key="4">
    <source>
        <dbReference type="Proteomes" id="UP001180020"/>
    </source>
</evidence>
<evidence type="ECO:0000313" key="3">
    <source>
        <dbReference type="EMBL" id="KAK1306386.1"/>
    </source>
</evidence>
<protein>
    <recommendedName>
        <fullName evidence="5">Pentatricopeptide repeat-containing protein</fullName>
    </recommendedName>
</protein>
<sequence>MSSTLLNVLLGEINKPKKTDTWCPKWSDPWNHRNLHEDQRMTPSKLLRIMDLSPPTNHNHLLHLLLFSYKEPYRSMSDATLSFIIDHFLRRHDYSAIRRVLFSNKFKKSFDLNAHERTASVAVRGLLVRAGRPKDAIAAFKAVTLYEKFDEVAADLIVELWRKGYTGHAGSMMRRLHYRDHLITTIVETLGPVAAVPMFHGELHYTLSSFSERQCDGCYIRWRDYTRIDPRKIEKVLIEMEAHGVALNMKTFNILIYYLAKIRRADNARLLFQSMERRGFTPNSRTYVLMARAFYKARRIDEGDEMVMKARNMLPPLRSKYYRGFVKILCKAGMFEHAVRVFEMMSRDGLFLKAKTYNLLIKNLSLFGHSLSFSDKINTECPPFSKKNNISSWDKGDALNTVFAIAKKGSLPMKEMSVYLSDGTVLKGLSDDARAKYWEICAACGKILHLGVAVNGSCGSVVVSAYINALTRVYSEVQSLEGDDASRPSSAVLEAWFKGLHGLERAGMDVSFLKERIERLKMLSVPSGDVEHPET</sequence>
<gene>
    <name evidence="3" type="ORF">QJS10_CPA10g01830</name>
</gene>
<dbReference type="Gene3D" id="1.25.40.10">
    <property type="entry name" value="Tetratricopeptide repeat domain"/>
    <property type="match status" value="1"/>
</dbReference>
<dbReference type="NCBIfam" id="TIGR00756">
    <property type="entry name" value="PPR"/>
    <property type="match status" value="2"/>
</dbReference>
<dbReference type="Proteomes" id="UP001180020">
    <property type="component" value="Unassembled WGS sequence"/>
</dbReference>
<reference evidence="3" key="2">
    <citation type="submission" date="2023-06" db="EMBL/GenBank/DDBJ databases">
        <authorList>
            <person name="Ma L."/>
            <person name="Liu K.-W."/>
            <person name="Li Z."/>
            <person name="Hsiao Y.-Y."/>
            <person name="Qi Y."/>
            <person name="Fu T."/>
            <person name="Tang G."/>
            <person name="Zhang D."/>
            <person name="Sun W.-H."/>
            <person name="Liu D.-K."/>
            <person name="Li Y."/>
            <person name="Chen G.-Z."/>
            <person name="Liu X.-D."/>
            <person name="Liao X.-Y."/>
            <person name="Jiang Y.-T."/>
            <person name="Yu X."/>
            <person name="Hao Y."/>
            <person name="Huang J."/>
            <person name="Zhao X.-W."/>
            <person name="Ke S."/>
            <person name="Chen Y.-Y."/>
            <person name="Wu W.-L."/>
            <person name="Hsu J.-L."/>
            <person name="Lin Y.-F."/>
            <person name="Huang M.-D."/>
            <person name="Li C.-Y."/>
            <person name="Huang L."/>
            <person name="Wang Z.-W."/>
            <person name="Zhao X."/>
            <person name="Zhong W.-Y."/>
            <person name="Peng D.-H."/>
            <person name="Ahmad S."/>
            <person name="Lan S."/>
            <person name="Zhang J.-S."/>
            <person name="Tsai W.-C."/>
            <person name="Van De Peer Y."/>
            <person name="Liu Z.-J."/>
        </authorList>
    </citation>
    <scope>NUCLEOTIDE SEQUENCE</scope>
    <source>
        <strain evidence="3">CP</strain>
        <tissue evidence="3">Leaves</tissue>
    </source>
</reference>
<feature type="repeat" description="PPR" evidence="2">
    <location>
        <begin position="318"/>
        <end position="352"/>
    </location>
</feature>
<name>A0AAV9DZC4_ACOCL</name>
<keyword evidence="4" id="KW-1185">Reference proteome</keyword>
<evidence type="ECO:0000256" key="2">
    <source>
        <dbReference type="PROSITE-ProRule" id="PRU00708"/>
    </source>
</evidence>
<dbReference type="PANTHER" id="PTHR47932">
    <property type="entry name" value="ATPASE EXPRESSION PROTEIN 3"/>
    <property type="match status" value="1"/>
</dbReference>
<reference evidence="3" key="1">
    <citation type="journal article" date="2023" name="Nat. Commun.">
        <title>Diploid and tetraploid genomes of Acorus and the evolution of monocots.</title>
        <authorList>
            <person name="Ma L."/>
            <person name="Liu K.W."/>
            <person name="Li Z."/>
            <person name="Hsiao Y.Y."/>
            <person name="Qi Y."/>
            <person name="Fu T."/>
            <person name="Tang G.D."/>
            <person name="Zhang D."/>
            <person name="Sun W.H."/>
            <person name="Liu D.K."/>
            <person name="Li Y."/>
            <person name="Chen G.Z."/>
            <person name="Liu X.D."/>
            <person name="Liao X.Y."/>
            <person name="Jiang Y.T."/>
            <person name="Yu X."/>
            <person name="Hao Y."/>
            <person name="Huang J."/>
            <person name="Zhao X.W."/>
            <person name="Ke S."/>
            <person name="Chen Y.Y."/>
            <person name="Wu W.L."/>
            <person name="Hsu J.L."/>
            <person name="Lin Y.F."/>
            <person name="Huang M.D."/>
            <person name="Li C.Y."/>
            <person name="Huang L."/>
            <person name="Wang Z.W."/>
            <person name="Zhao X."/>
            <person name="Zhong W.Y."/>
            <person name="Peng D.H."/>
            <person name="Ahmad S."/>
            <person name="Lan S."/>
            <person name="Zhang J.S."/>
            <person name="Tsai W.C."/>
            <person name="Van de Peer Y."/>
            <person name="Liu Z.J."/>
        </authorList>
    </citation>
    <scope>NUCLEOTIDE SEQUENCE</scope>
    <source>
        <strain evidence="3">CP</strain>
    </source>
</reference>
<dbReference type="EMBL" id="JAUJYO010000010">
    <property type="protein sequence ID" value="KAK1306386.1"/>
    <property type="molecule type" value="Genomic_DNA"/>
</dbReference>
<dbReference type="Pfam" id="PF13041">
    <property type="entry name" value="PPR_2"/>
    <property type="match status" value="1"/>
</dbReference>
<proteinExistence type="predicted"/>
<comment type="caution">
    <text evidence="3">The sequence shown here is derived from an EMBL/GenBank/DDBJ whole genome shotgun (WGS) entry which is preliminary data.</text>
</comment>
<accession>A0AAV9DZC4</accession>
<dbReference type="InterPro" id="IPR011990">
    <property type="entry name" value="TPR-like_helical_dom_sf"/>
</dbReference>
<dbReference type="InterPro" id="IPR002885">
    <property type="entry name" value="PPR_rpt"/>
</dbReference>
<dbReference type="Pfam" id="PF01535">
    <property type="entry name" value="PPR"/>
    <property type="match status" value="1"/>
</dbReference>
<dbReference type="AlphaFoldDB" id="A0AAV9DZC4"/>
<dbReference type="PROSITE" id="PS51375">
    <property type="entry name" value="PPR"/>
    <property type="match status" value="2"/>
</dbReference>
<evidence type="ECO:0008006" key="5">
    <source>
        <dbReference type="Google" id="ProtNLM"/>
    </source>
</evidence>